<evidence type="ECO:0000313" key="5">
    <source>
        <dbReference type="EMBL" id="EPT05626.1"/>
    </source>
</evidence>
<gene>
    <name evidence="5" type="ORF">FOMPIDRAFT_1111518</name>
</gene>
<dbReference type="PANTHER" id="PTHR24171:SF8">
    <property type="entry name" value="BRCA1-ASSOCIATED RING DOMAIN PROTEIN 1"/>
    <property type="match status" value="1"/>
</dbReference>
<dbReference type="PROSITE" id="PS50297">
    <property type="entry name" value="ANK_REP_REGION"/>
    <property type="match status" value="1"/>
</dbReference>
<dbReference type="STRING" id="743788.S8FWX8"/>
<evidence type="ECO:0000256" key="4">
    <source>
        <dbReference type="SAM" id="MobiDB-lite"/>
    </source>
</evidence>
<dbReference type="OrthoDB" id="19174at2759"/>
<accession>S8FWX8</accession>
<dbReference type="InterPro" id="IPR002110">
    <property type="entry name" value="Ankyrin_rpt"/>
</dbReference>
<reference evidence="5 6" key="1">
    <citation type="journal article" date="2012" name="Science">
        <title>The Paleozoic origin of enzymatic lignin decomposition reconstructed from 31 fungal genomes.</title>
        <authorList>
            <person name="Floudas D."/>
            <person name="Binder M."/>
            <person name="Riley R."/>
            <person name="Barry K."/>
            <person name="Blanchette R.A."/>
            <person name="Henrissat B."/>
            <person name="Martinez A.T."/>
            <person name="Otillar R."/>
            <person name="Spatafora J.W."/>
            <person name="Yadav J.S."/>
            <person name="Aerts A."/>
            <person name="Benoit I."/>
            <person name="Boyd A."/>
            <person name="Carlson A."/>
            <person name="Copeland A."/>
            <person name="Coutinho P.M."/>
            <person name="de Vries R.P."/>
            <person name="Ferreira P."/>
            <person name="Findley K."/>
            <person name="Foster B."/>
            <person name="Gaskell J."/>
            <person name="Glotzer D."/>
            <person name="Gorecki P."/>
            <person name="Heitman J."/>
            <person name="Hesse C."/>
            <person name="Hori C."/>
            <person name="Igarashi K."/>
            <person name="Jurgens J.A."/>
            <person name="Kallen N."/>
            <person name="Kersten P."/>
            <person name="Kohler A."/>
            <person name="Kuees U."/>
            <person name="Kumar T.K.A."/>
            <person name="Kuo A."/>
            <person name="LaButti K."/>
            <person name="Larrondo L.F."/>
            <person name="Lindquist E."/>
            <person name="Ling A."/>
            <person name="Lombard V."/>
            <person name="Lucas S."/>
            <person name="Lundell T."/>
            <person name="Martin R."/>
            <person name="McLaughlin D.J."/>
            <person name="Morgenstern I."/>
            <person name="Morin E."/>
            <person name="Murat C."/>
            <person name="Nagy L.G."/>
            <person name="Nolan M."/>
            <person name="Ohm R.A."/>
            <person name="Patyshakuliyeva A."/>
            <person name="Rokas A."/>
            <person name="Ruiz-Duenas F.J."/>
            <person name="Sabat G."/>
            <person name="Salamov A."/>
            <person name="Samejima M."/>
            <person name="Schmutz J."/>
            <person name="Slot J.C."/>
            <person name="St John F."/>
            <person name="Stenlid J."/>
            <person name="Sun H."/>
            <person name="Sun S."/>
            <person name="Syed K."/>
            <person name="Tsang A."/>
            <person name="Wiebenga A."/>
            <person name="Young D."/>
            <person name="Pisabarro A."/>
            <person name="Eastwood D.C."/>
            <person name="Martin F."/>
            <person name="Cullen D."/>
            <person name="Grigoriev I.V."/>
            <person name="Hibbett D.S."/>
        </authorList>
    </citation>
    <scope>NUCLEOTIDE SEQUENCE</scope>
    <source>
        <strain evidence="6">FP-58527</strain>
    </source>
</reference>
<dbReference type="GO" id="GO:0004842">
    <property type="term" value="F:ubiquitin-protein transferase activity"/>
    <property type="evidence" value="ECO:0007669"/>
    <property type="project" value="TreeGrafter"/>
</dbReference>
<keyword evidence="6" id="KW-1185">Reference proteome</keyword>
<evidence type="ECO:0000313" key="6">
    <source>
        <dbReference type="Proteomes" id="UP000015241"/>
    </source>
</evidence>
<dbReference type="Gene3D" id="1.25.40.20">
    <property type="entry name" value="Ankyrin repeat-containing domain"/>
    <property type="match status" value="1"/>
</dbReference>
<feature type="repeat" description="ANK" evidence="3">
    <location>
        <begin position="49"/>
        <end position="81"/>
    </location>
</feature>
<dbReference type="AlphaFoldDB" id="S8FWX8"/>
<dbReference type="SMART" id="SM00248">
    <property type="entry name" value="ANK"/>
    <property type="match status" value="2"/>
</dbReference>
<dbReference type="GO" id="GO:0085020">
    <property type="term" value="P:protein K6-linked ubiquitination"/>
    <property type="evidence" value="ECO:0007669"/>
    <property type="project" value="TreeGrafter"/>
</dbReference>
<dbReference type="Proteomes" id="UP000015241">
    <property type="component" value="Unassembled WGS sequence"/>
</dbReference>
<dbReference type="SUPFAM" id="SSF48403">
    <property type="entry name" value="Ankyrin repeat"/>
    <property type="match status" value="1"/>
</dbReference>
<evidence type="ECO:0000256" key="3">
    <source>
        <dbReference type="PROSITE-ProRule" id="PRU00023"/>
    </source>
</evidence>
<organism evidence="5 6">
    <name type="scientific">Fomitopsis schrenkii</name>
    <name type="common">Brown rot fungus</name>
    <dbReference type="NCBI Taxonomy" id="2126942"/>
    <lineage>
        <taxon>Eukaryota</taxon>
        <taxon>Fungi</taxon>
        <taxon>Dikarya</taxon>
        <taxon>Basidiomycota</taxon>
        <taxon>Agaricomycotina</taxon>
        <taxon>Agaricomycetes</taxon>
        <taxon>Polyporales</taxon>
        <taxon>Fomitopsis</taxon>
    </lineage>
</organism>
<dbReference type="InParanoid" id="S8FWX8"/>
<dbReference type="Pfam" id="PF12796">
    <property type="entry name" value="Ank_2"/>
    <property type="match status" value="1"/>
</dbReference>
<feature type="region of interest" description="Disordered" evidence="4">
    <location>
        <begin position="202"/>
        <end position="239"/>
    </location>
</feature>
<dbReference type="FunCoup" id="S8FWX8">
    <property type="interactions" value="19"/>
</dbReference>
<dbReference type="PROSITE" id="PS50088">
    <property type="entry name" value="ANK_REPEAT"/>
    <property type="match status" value="1"/>
</dbReference>
<keyword evidence="2 3" id="KW-0040">ANK repeat</keyword>
<name>S8FWX8_FOMSC</name>
<evidence type="ECO:0000256" key="1">
    <source>
        <dbReference type="ARBA" id="ARBA00022737"/>
    </source>
</evidence>
<dbReference type="PANTHER" id="PTHR24171">
    <property type="entry name" value="ANKYRIN REPEAT DOMAIN-CONTAINING PROTEIN 39-RELATED"/>
    <property type="match status" value="1"/>
</dbReference>
<dbReference type="EMBL" id="KE504123">
    <property type="protein sequence ID" value="EPT05626.1"/>
    <property type="molecule type" value="Genomic_DNA"/>
</dbReference>
<sequence>MPVPTRVQHEKNIWIAAGDGDLDRVRVSILCSPALKRWTALSANIPDENTYTPMHAAASYGQIHVLDYLVNQGGDVNVTDSDGDTPLYVVENIETARWLVEHGATVQMQNGEGVSPAQCLEEEFPEVATYLHGLTATAGTASAAQAPPQQPSQHAQNLASEHLTSSLIESVQDVMQRAEAEGRDPDEELRQVVGRTVLEGMVTGYGMSTLGGQRRDATEDGPAEGPKRSRTDGADDGQG</sequence>
<protein>
    <submittedName>
        <fullName evidence="5">Uncharacterized protein</fullName>
    </submittedName>
</protein>
<dbReference type="HOGENOM" id="CLU_078327_1_0_1"/>
<evidence type="ECO:0000256" key="2">
    <source>
        <dbReference type="ARBA" id="ARBA00023043"/>
    </source>
</evidence>
<dbReference type="InterPro" id="IPR036770">
    <property type="entry name" value="Ankyrin_rpt-contain_sf"/>
</dbReference>
<keyword evidence="1" id="KW-0677">Repeat</keyword>
<proteinExistence type="predicted"/>
<dbReference type="eggNOG" id="KOG0504">
    <property type="taxonomic scope" value="Eukaryota"/>
</dbReference>